<dbReference type="PANTHER" id="PTHR46185:SF1">
    <property type="entry name" value="GLUTAREDOXIN-1"/>
    <property type="match status" value="1"/>
</dbReference>
<dbReference type="InterPro" id="IPR011767">
    <property type="entry name" value="GLR_AS"/>
</dbReference>
<comment type="similarity">
    <text evidence="3">Belongs to the glutaredoxin family.</text>
</comment>
<sequence length="136" mass="14945">MGASWLGRGSTPPSNTCVSGFLPGRLQPVSMAQEFVNCKIQPGKVVVFIKPTCPYCRRTQEILSELPIKQGLLEFVDITTTNNMNEIQDYLQQLTGARTVPRVFIGKDCIGGCTDLVNMQQSGELLTRLKQIGALQ</sequence>
<feature type="domain" description="Glutaredoxin" evidence="12">
    <location>
        <begin position="45"/>
        <end position="110"/>
    </location>
</feature>
<dbReference type="InterPro" id="IPR011899">
    <property type="entry name" value="Glutaredoxin_euk/vir"/>
</dbReference>
<evidence type="ECO:0000256" key="5">
    <source>
        <dbReference type="ARBA" id="ARBA00022448"/>
    </source>
</evidence>
<accession>A0A3Q0DQP2</accession>
<dbReference type="InterPro" id="IPR036249">
    <property type="entry name" value="Thioredoxin-like_sf"/>
</dbReference>
<organism evidence="13 14">
    <name type="scientific">Carlito syrichta</name>
    <name type="common">Philippine tarsier</name>
    <name type="synonym">Tarsius syrichta</name>
    <dbReference type="NCBI Taxonomy" id="1868482"/>
    <lineage>
        <taxon>Eukaryota</taxon>
        <taxon>Metazoa</taxon>
        <taxon>Chordata</taxon>
        <taxon>Craniata</taxon>
        <taxon>Vertebrata</taxon>
        <taxon>Euteleostomi</taxon>
        <taxon>Mammalia</taxon>
        <taxon>Eutheria</taxon>
        <taxon>Euarchontoglires</taxon>
        <taxon>Primates</taxon>
        <taxon>Haplorrhini</taxon>
        <taxon>Tarsiiformes</taxon>
        <taxon>Tarsiidae</taxon>
        <taxon>Carlito</taxon>
    </lineage>
</organism>
<protein>
    <recommendedName>
        <fullName evidence="4">Glutaredoxin-1</fullName>
    </recommendedName>
    <alternativeName>
        <fullName evidence="11">Thioltransferase-1</fullName>
    </alternativeName>
</protein>
<dbReference type="FunFam" id="3.40.30.10:FF:000214">
    <property type="entry name" value="glutaredoxin-1 isoform X1"/>
    <property type="match status" value="1"/>
</dbReference>
<keyword evidence="10" id="KW-0676">Redox-active center</keyword>
<keyword evidence="9" id="KW-1015">Disulfide bond</keyword>
<keyword evidence="6" id="KW-0963">Cytoplasm</keyword>
<evidence type="ECO:0000256" key="9">
    <source>
        <dbReference type="ARBA" id="ARBA00023157"/>
    </source>
</evidence>
<dbReference type="OrthoDB" id="418495at2759"/>
<evidence type="ECO:0000256" key="3">
    <source>
        <dbReference type="ARBA" id="ARBA00007787"/>
    </source>
</evidence>
<comment type="subcellular location">
    <subcellularLocation>
        <location evidence="2">Cytoplasm</location>
    </subcellularLocation>
</comment>
<keyword evidence="7" id="KW-0249">Electron transport</keyword>
<evidence type="ECO:0000313" key="13">
    <source>
        <dbReference type="Proteomes" id="UP000189704"/>
    </source>
</evidence>
<dbReference type="GO" id="GO:0015038">
    <property type="term" value="F:glutathione disulfide oxidoreductase activity"/>
    <property type="evidence" value="ECO:0007669"/>
    <property type="project" value="TreeGrafter"/>
</dbReference>
<dbReference type="SUPFAM" id="SSF52833">
    <property type="entry name" value="Thioredoxin-like"/>
    <property type="match status" value="1"/>
</dbReference>
<dbReference type="CTD" id="2745"/>
<dbReference type="NCBIfam" id="TIGR02180">
    <property type="entry name" value="GRX_euk"/>
    <property type="match status" value="1"/>
</dbReference>
<dbReference type="PANTHER" id="PTHR46185">
    <property type="entry name" value="GLUTAREDOXIN-1"/>
    <property type="match status" value="1"/>
</dbReference>
<evidence type="ECO:0000256" key="2">
    <source>
        <dbReference type="ARBA" id="ARBA00004496"/>
    </source>
</evidence>
<evidence type="ECO:0000256" key="10">
    <source>
        <dbReference type="ARBA" id="ARBA00023284"/>
    </source>
</evidence>
<comment type="function">
    <text evidence="1">Has a glutathione-disulfide oxidoreductase activity in the presence of NADPH and glutathione reductase. Reduces low molecular weight disulfides and proteins.</text>
</comment>
<name>A0A3Q0DQP2_CARSF</name>
<dbReference type="PROSITE" id="PS00195">
    <property type="entry name" value="GLUTAREDOXIN_1"/>
    <property type="match status" value="1"/>
</dbReference>
<dbReference type="AlphaFoldDB" id="A0A3Q0DQP2"/>
<evidence type="ECO:0000256" key="7">
    <source>
        <dbReference type="ARBA" id="ARBA00022982"/>
    </source>
</evidence>
<dbReference type="InterPro" id="IPR014025">
    <property type="entry name" value="Glutaredoxin_subgr"/>
</dbReference>
<gene>
    <name evidence="14" type="primary">GLRX</name>
</gene>
<dbReference type="PRINTS" id="PR00160">
    <property type="entry name" value="GLUTAREDOXIN"/>
</dbReference>
<evidence type="ECO:0000256" key="4">
    <source>
        <dbReference type="ARBA" id="ARBA00013662"/>
    </source>
</evidence>
<evidence type="ECO:0000256" key="1">
    <source>
        <dbReference type="ARBA" id="ARBA00002549"/>
    </source>
</evidence>
<dbReference type="PROSITE" id="PS51354">
    <property type="entry name" value="GLUTAREDOXIN_2"/>
    <property type="match status" value="1"/>
</dbReference>
<evidence type="ECO:0000256" key="8">
    <source>
        <dbReference type="ARBA" id="ARBA00022990"/>
    </source>
</evidence>
<dbReference type="GeneID" id="103252654"/>
<keyword evidence="13" id="KW-1185">Reference proteome</keyword>
<dbReference type="CDD" id="cd03419">
    <property type="entry name" value="GRX_GRXh_1_2_like"/>
    <property type="match status" value="1"/>
</dbReference>
<evidence type="ECO:0000313" key="14">
    <source>
        <dbReference type="RefSeq" id="XP_021564787.1"/>
    </source>
</evidence>
<dbReference type="Pfam" id="PF00462">
    <property type="entry name" value="Glutaredoxin"/>
    <property type="match status" value="1"/>
</dbReference>
<dbReference type="GO" id="GO:0005739">
    <property type="term" value="C:mitochondrion"/>
    <property type="evidence" value="ECO:0007669"/>
    <property type="project" value="TreeGrafter"/>
</dbReference>
<keyword evidence="8" id="KW-0007">Acetylation</keyword>
<dbReference type="Proteomes" id="UP000189704">
    <property type="component" value="Unplaced"/>
</dbReference>
<evidence type="ECO:0000256" key="11">
    <source>
        <dbReference type="ARBA" id="ARBA00081121"/>
    </source>
</evidence>
<evidence type="ECO:0000259" key="12">
    <source>
        <dbReference type="Pfam" id="PF00462"/>
    </source>
</evidence>
<reference evidence="14" key="1">
    <citation type="submission" date="2025-08" db="UniProtKB">
        <authorList>
            <consortium name="RefSeq"/>
        </authorList>
    </citation>
    <scope>IDENTIFICATION</scope>
</reference>
<dbReference type="InterPro" id="IPR002109">
    <property type="entry name" value="Glutaredoxin"/>
</dbReference>
<dbReference type="InterPro" id="IPR047185">
    <property type="entry name" value="GLRX1"/>
</dbReference>
<evidence type="ECO:0000256" key="6">
    <source>
        <dbReference type="ARBA" id="ARBA00022490"/>
    </source>
</evidence>
<dbReference type="RefSeq" id="XP_021564787.1">
    <property type="nucleotide sequence ID" value="XM_021709112.1"/>
</dbReference>
<proteinExistence type="inferred from homology"/>
<keyword evidence="5" id="KW-0813">Transport</keyword>
<dbReference type="Gene3D" id="3.40.30.10">
    <property type="entry name" value="Glutaredoxin"/>
    <property type="match status" value="1"/>
</dbReference>